<protein>
    <submittedName>
        <fullName evidence="2">Unannotated protein</fullName>
    </submittedName>
</protein>
<reference evidence="2" key="1">
    <citation type="submission" date="2020-05" db="EMBL/GenBank/DDBJ databases">
        <authorList>
            <person name="Chiriac C."/>
            <person name="Salcher M."/>
            <person name="Ghai R."/>
            <person name="Kavagutti S V."/>
        </authorList>
    </citation>
    <scope>NUCLEOTIDE SEQUENCE</scope>
</reference>
<evidence type="ECO:0000313" key="2">
    <source>
        <dbReference type="EMBL" id="CAB4770159.1"/>
    </source>
</evidence>
<dbReference type="AlphaFoldDB" id="A0A6J6VFQ6"/>
<proteinExistence type="predicted"/>
<dbReference type="EMBL" id="CAFBQP010000162">
    <property type="protein sequence ID" value="CAB5068778.1"/>
    <property type="molecule type" value="Genomic_DNA"/>
</dbReference>
<gene>
    <name evidence="1" type="ORF">UFOPK2602_02107</name>
    <name evidence="2" type="ORF">UFOPK2806_02379</name>
    <name evidence="3" type="ORF">UFOPK4306_02523</name>
</gene>
<sequence length="59" mass="6581">MGVLGAYLWYRSGKKKAERRARRAIAGIDADLDEASEECESCGHTRAQHSDEGYCPSYD</sequence>
<evidence type="ECO:0000313" key="1">
    <source>
        <dbReference type="EMBL" id="CAB4726904.1"/>
    </source>
</evidence>
<dbReference type="EMBL" id="CAEZXX010000195">
    <property type="protein sequence ID" value="CAB4726904.1"/>
    <property type="molecule type" value="Genomic_DNA"/>
</dbReference>
<accession>A0A6J6VFQ6</accession>
<evidence type="ECO:0000313" key="3">
    <source>
        <dbReference type="EMBL" id="CAB5068778.1"/>
    </source>
</evidence>
<organism evidence="2">
    <name type="scientific">freshwater metagenome</name>
    <dbReference type="NCBI Taxonomy" id="449393"/>
    <lineage>
        <taxon>unclassified sequences</taxon>
        <taxon>metagenomes</taxon>
        <taxon>ecological metagenomes</taxon>
    </lineage>
</organism>
<dbReference type="EMBL" id="CAEZYY010000052">
    <property type="protein sequence ID" value="CAB4770159.1"/>
    <property type="molecule type" value="Genomic_DNA"/>
</dbReference>
<name>A0A6J6VFQ6_9ZZZZ</name>